<dbReference type="EMBL" id="RKQK01000003">
    <property type="protein sequence ID" value="RPE66426.1"/>
    <property type="molecule type" value="Genomic_DNA"/>
</dbReference>
<keyword evidence="3" id="KW-0479">Metal-binding</keyword>
<keyword evidence="1" id="KW-0328">Glycosyltransferase</keyword>
<dbReference type="Pfam" id="PF14393">
    <property type="entry name" value="DUF4422"/>
    <property type="match status" value="1"/>
</dbReference>
<dbReference type="InterPro" id="IPR025536">
    <property type="entry name" value="DUF4422"/>
</dbReference>
<dbReference type="InterPro" id="IPR050748">
    <property type="entry name" value="Glycosyltrans_8_dom-fam"/>
</dbReference>
<comment type="caution">
    <text evidence="5">The sequence shown here is derived from an EMBL/GenBank/DDBJ whole genome shotgun (WGS) entry which is preliminary data.</text>
</comment>
<dbReference type="SUPFAM" id="SSF53448">
    <property type="entry name" value="Nucleotide-diphospho-sugar transferases"/>
    <property type="match status" value="1"/>
</dbReference>
<evidence type="ECO:0000259" key="4">
    <source>
        <dbReference type="Pfam" id="PF14393"/>
    </source>
</evidence>
<accession>A0A3N4U6M3</accession>
<dbReference type="Gene3D" id="3.90.550.10">
    <property type="entry name" value="Spore Coat Polysaccharide Biosynthesis Protein SpsA, Chain A"/>
    <property type="match status" value="1"/>
</dbReference>
<reference evidence="5 6" key="1">
    <citation type="submission" date="2018-11" db="EMBL/GenBank/DDBJ databases">
        <title>Genomic Encyclopedia of Type Strains, Phase IV (KMG-IV): sequencing the most valuable type-strain genomes for metagenomic binning, comparative biology and taxonomic classification.</title>
        <authorList>
            <person name="Goeker M."/>
        </authorList>
    </citation>
    <scope>NUCLEOTIDE SEQUENCE [LARGE SCALE GENOMIC DNA]</scope>
    <source>
        <strain evidence="5 6">DSM 104731</strain>
    </source>
</reference>
<evidence type="ECO:0000313" key="6">
    <source>
        <dbReference type="Proteomes" id="UP000269689"/>
    </source>
</evidence>
<organism evidence="5 6">
    <name type="scientific">Pacificibacter maritimus</name>
    <dbReference type="NCBI Taxonomy" id="762213"/>
    <lineage>
        <taxon>Bacteria</taxon>
        <taxon>Pseudomonadati</taxon>
        <taxon>Pseudomonadota</taxon>
        <taxon>Alphaproteobacteria</taxon>
        <taxon>Rhodobacterales</taxon>
        <taxon>Roseobacteraceae</taxon>
        <taxon>Pacificibacter</taxon>
    </lineage>
</organism>
<dbReference type="InterPro" id="IPR029044">
    <property type="entry name" value="Nucleotide-diphossugar_trans"/>
</dbReference>
<name>A0A3N4U6M3_9RHOB</name>
<dbReference type="PANTHER" id="PTHR13778:SF47">
    <property type="entry name" value="LIPOPOLYSACCHARIDE 1,3-GALACTOSYLTRANSFERASE"/>
    <property type="match status" value="1"/>
</dbReference>
<dbReference type="Proteomes" id="UP000269689">
    <property type="component" value="Unassembled WGS sequence"/>
</dbReference>
<dbReference type="PANTHER" id="PTHR13778">
    <property type="entry name" value="GLYCOSYLTRANSFERASE 8 DOMAIN-CONTAINING PROTEIN"/>
    <property type="match status" value="1"/>
</dbReference>
<dbReference type="InterPro" id="IPR002495">
    <property type="entry name" value="Glyco_trans_8"/>
</dbReference>
<evidence type="ECO:0000256" key="1">
    <source>
        <dbReference type="ARBA" id="ARBA00022676"/>
    </source>
</evidence>
<keyword evidence="6" id="KW-1185">Reference proteome</keyword>
<proteinExistence type="predicted"/>
<dbReference type="GO" id="GO:0046872">
    <property type="term" value="F:metal ion binding"/>
    <property type="evidence" value="ECO:0007669"/>
    <property type="project" value="UniProtKB-KW"/>
</dbReference>
<sequence length="628" mass="71574">MISIYINYFAKAGILNSDVLKPIQVGAALSDAKLGIQRDDEGDNISDRNPAYCEMTGIYWAWKNDLESDVLGFMHYRRYFDFLPNPSREVDRHGLIQYPSLDAKLVNEFGLTHDVMEEAMDGVDMIIPVPFDVRQTGSKDIYSHYKNAPHHHIEDLETARRIVEDLSPSYTQHFDDLLKSPLLYPNNMFLFTRPVFEEYCEWLFPILDRLHNEIDTTEYSWQEARAVGYLAERLFSVFIRGQIAQKPDLKFKQLERVFVANTAPAPVEPELPQTDKKVLTVVAACDAAYVPHLGTLIRSIFTTTSPDYFIDMIVLDGGLHPTQRRLLDGLRMDRADSSISFINMEHQHLDLKTHSYFTKATFFRLGLPDLLAQRDKILFLDTDMVVVDDISPLIELDLDNALIAAAPDFVMRAFVNMGVPSIAETGSLKSADYITEHLEMKPDGKSPADAYFQAGTIVMDLAGLRDAGVFDNAIKDLASKTYWFLDQDVLNKHLQGKVKFLAGRWNVLWMDEHHASSLSPKDRSAYNSTFEHPAIIHYAGIGKPWLNSFNPLSHYYWDALRKTPWYETILFSFLDKRYAVHQAPVPPSFARKAKTSADKAGAKIWHALPHALKVKLWPIANRVKKALN</sequence>
<dbReference type="GO" id="GO:0016757">
    <property type="term" value="F:glycosyltransferase activity"/>
    <property type="evidence" value="ECO:0007669"/>
    <property type="project" value="UniProtKB-KW"/>
</dbReference>
<dbReference type="CDD" id="cd04194">
    <property type="entry name" value="GT8_A4GalT_like"/>
    <property type="match status" value="1"/>
</dbReference>
<evidence type="ECO:0000256" key="2">
    <source>
        <dbReference type="ARBA" id="ARBA00022679"/>
    </source>
</evidence>
<protein>
    <submittedName>
        <fullName evidence="5">Lipopolysaccharide biosynthesis glycosyltransferase</fullName>
    </submittedName>
</protein>
<evidence type="ECO:0000256" key="3">
    <source>
        <dbReference type="ARBA" id="ARBA00022723"/>
    </source>
</evidence>
<dbReference type="Pfam" id="PF01501">
    <property type="entry name" value="Glyco_transf_8"/>
    <property type="match status" value="1"/>
</dbReference>
<dbReference type="AlphaFoldDB" id="A0A3N4U6M3"/>
<evidence type="ECO:0000313" key="5">
    <source>
        <dbReference type="EMBL" id="RPE66426.1"/>
    </source>
</evidence>
<keyword evidence="2 5" id="KW-0808">Transferase</keyword>
<feature type="domain" description="DUF4422" evidence="4">
    <location>
        <begin position="4"/>
        <end position="240"/>
    </location>
</feature>
<gene>
    <name evidence="5" type="ORF">EDD53_2128</name>
</gene>